<evidence type="ECO:0000313" key="1">
    <source>
        <dbReference type="EMBL" id="SNR88970.1"/>
    </source>
</evidence>
<protein>
    <submittedName>
        <fullName evidence="1">Uncharacterized protein</fullName>
    </submittedName>
</protein>
<comment type="caution">
    <text evidence="1">The sequence shown here is derived from an EMBL/GenBank/DDBJ whole genome shotgun (WGS) entry which is preliminary data.</text>
</comment>
<dbReference type="AlphaFoldDB" id="A0A2K9H7M9"/>
<organism evidence="1 2">
    <name type="scientific">Prevotella jejuni</name>
    <dbReference type="NCBI Taxonomy" id="1177574"/>
    <lineage>
        <taxon>Bacteria</taxon>
        <taxon>Pseudomonadati</taxon>
        <taxon>Bacteroidota</taxon>
        <taxon>Bacteroidia</taxon>
        <taxon>Bacteroidales</taxon>
        <taxon>Prevotellaceae</taxon>
        <taxon>Prevotella</taxon>
    </lineage>
</organism>
<keyword evidence="2" id="KW-1185">Reference proteome</keyword>
<name>A0A2K9H7M9_9BACT</name>
<dbReference type="EMBL" id="FZNZ01000017">
    <property type="protein sequence ID" value="SNR88970.1"/>
    <property type="molecule type" value="Genomic_DNA"/>
</dbReference>
<dbReference type="Proteomes" id="UP000198427">
    <property type="component" value="Unassembled WGS sequence"/>
</dbReference>
<gene>
    <name evidence="1" type="ORF">SAMN06265364_11744</name>
</gene>
<evidence type="ECO:0000313" key="2">
    <source>
        <dbReference type="Proteomes" id="UP000198427"/>
    </source>
</evidence>
<proteinExistence type="predicted"/>
<dbReference type="RefSeq" id="WP_089366407.1">
    <property type="nucleotide sequence ID" value="NZ_CP023863.1"/>
</dbReference>
<accession>A0A2K9H7M9</accession>
<sequence length="218" mass="25617">MKTLKYYLKGILCIVFSLQATILNAQLTAKIMHIQDGIVQSFYALPDHHSQQKNTYCHLGRTITVNGKTYPFYVKVEENASIRRFINPKDTADYKQYINEDFALDAQKGVYKYDLGLSPFEYTYDGNIVSSSGCWYYSKKNYKQLIACYYFSGDVILYHVDVKKRDVESHFWVNRMLQQKTFIVIKEATMLKYIPLKITESMGLRYIPIFSIFRFLDE</sequence>
<dbReference type="KEGG" id="pje:CRM71_04040"/>
<dbReference type="OrthoDB" id="1080988at2"/>
<dbReference type="GeneID" id="94028599"/>
<reference evidence="1 2" key="1">
    <citation type="submission" date="2017-06" db="EMBL/GenBank/DDBJ databases">
        <authorList>
            <person name="Varghese N."/>
            <person name="Submissions S."/>
        </authorList>
    </citation>
    <scope>NUCLEOTIDE SEQUENCE [LARGE SCALE GENOMIC DNA]</scope>
    <source>
        <strain evidence="1 2">DSM 26989</strain>
    </source>
</reference>